<name>A0A0U5EAJ0_9GAMM</name>
<proteinExistence type="predicted"/>
<dbReference type="AlphaFoldDB" id="A0A0U5EAJ0"/>
<dbReference type="KEGG" id="ege:EM595_2019"/>
<reference evidence="2" key="1">
    <citation type="submission" date="2015-11" db="EMBL/GenBank/DDBJ databases">
        <authorList>
            <person name="Blom J."/>
        </authorList>
    </citation>
    <scope>NUCLEOTIDE SEQUENCE [LARGE SCALE GENOMIC DNA]</scope>
</reference>
<gene>
    <name evidence="1" type="ORF">EM595_2019</name>
</gene>
<keyword evidence="2" id="KW-1185">Reference proteome</keyword>
<sequence length="30" mass="3333">MSSASKRKADCAFRQESLRGSAAQAFERDQ</sequence>
<dbReference type="Proteomes" id="UP000059419">
    <property type="component" value="Chromosome 1"/>
</dbReference>
<evidence type="ECO:0000313" key="2">
    <source>
        <dbReference type="Proteomes" id="UP000059419"/>
    </source>
</evidence>
<evidence type="ECO:0000313" key="1">
    <source>
        <dbReference type="EMBL" id="CUU24253.1"/>
    </source>
</evidence>
<organism evidence="1 2">
    <name type="scientific">Duffyella gerundensis</name>
    <dbReference type="NCBI Taxonomy" id="1619313"/>
    <lineage>
        <taxon>Bacteria</taxon>
        <taxon>Pseudomonadati</taxon>
        <taxon>Pseudomonadota</taxon>
        <taxon>Gammaproteobacteria</taxon>
        <taxon>Enterobacterales</taxon>
        <taxon>Erwiniaceae</taxon>
        <taxon>Duffyella</taxon>
    </lineage>
</organism>
<accession>A0A0U5EAJ0</accession>
<protein>
    <submittedName>
        <fullName evidence="1">Uncharacterized protein</fullName>
    </submittedName>
</protein>
<dbReference type="EMBL" id="LN907827">
    <property type="protein sequence ID" value="CUU24253.1"/>
    <property type="molecule type" value="Genomic_DNA"/>
</dbReference>